<comment type="caution">
    <text evidence="2">The sequence shown here is derived from an EMBL/GenBank/DDBJ whole genome shotgun (WGS) entry which is preliminary data.</text>
</comment>
<dbReference type="InterPro" id="IPR029044">
    <property type="entry name" value="Nucleotide-diphossugar_trans"/>
</dbReference>
<dbReference type="CDD" id="cd00761">
    <property type="entry name" value="Glyco_tranf_GTA_type"/>
    <property type="match status" value="1"/>
</dbReference>
<reference evidence="2 3" key="1">
    <citation type="submission" date="2024-03" db="EMBL/GenBank/DDBJ databases">
        <title>Mouse gut bacterial collection (mGBC) of GemPharmatech.</title>
        <authorList>
            <person name="He Y."/>
            <person name="Dong L."/>
            <person name="Wu D."/>
            <person name="Gao X."/>
            <person name="Lin Z."/>
        </authorList>
    </citation>
    <scope>NUCLEOTIDE SEQUENCE [LARGE SCALE GENOMIC DNA]</scope>
    <source>
        <strain evidence="2 3">54-13</strain>
    </source>
</reference>
<evidence type="ECO:0000259" key="1">
    <source>
        <dbReference type="Pfam" id="PF00535"/>
    </source>
</evidence>
<keyword evidence="2" id="KW-0808">Transferase</keyword>
<name>A0ABV4D027_9BACT</name>
<gene>
    <name evidence="2" type="ORF">AAK873_09470</name>
</gene>
<dbReference type="Pfam" id="PF00535">
    <property type="entry name" value="Glycos_transf_2"/>
    <property type="match status" value="1"/>
</dbReference>
<keyword evidence="2" id="KW-0328">Glycosyltransferase</keyword>
<organism evidence="2 3">
    <name type="scientific">Heminiphilus faecis</name>
    <dbReference type="NCBI Taxonomy" id="2601703"/>
    <lineage>
        <taxon>Bacteria</taxon>
        <taxon>Pseudomonadati</taxon>
        <taxon>Bacteroidota</taxon>
        <taxon>Bacteroidia</taxon>
        <taxon>Bacteroidales</taxon>
        <taxon>Muribaculaceae</taxon>
        <taxon>Heminiphilus</taxon>
    </lineage>
</organism>
<dbReference type="PANTHER" id="PTHR43685">
    <property type="entry name" value="GLYCOSYLTRANSFERASE"/>
    <property type="match status" value="1"/>
</dbReference>
<proteinExistence type="predicted"/>
<dbReference type="Proteomes" id="UP001565200">
    <property type="component" value="Unassembled WGS sequence"/>
</dbReference>
<dbReference type="SUPFAM" id="SSF53448">
    <property type="entry name" value="Nucleotide-diphospho-sugar transferases"/>
    <property type="match status" value="2"/>
</dbReference>
<dbReference type="InterPro" id="IPR050834">
    <property type="entry name" value="Glycosyltransf_2"/>
</dbReference>
<dbReference type="EC" id="2.4.-.-" evidence="2"/>
<keyword evidence="3" id="KW-1185">Reference proteome</keyword>
<dbReference type="EMBL" id="JBCLPP010000025">
    <property type="protein sequence ID" value="MEY8245840.1"/>
    <property type="molecule type" value="Genomic_DNA"/>
</dbReference>
<evidence type="ECO:0000313" key="3">
    <source>
        <dbReference type="Proteomes" id="UP001565200"/>
    </source>
</evidence>
<sequence length="440" mass="49387">MIEIDFLCSGDGIMSLCDGLSTEYVILKKRGSRVTLMPGALHRMQQVARMTGAVMVYADYADICADGSFAVHPLIDMQPGSLRDDFDFGHVLCVERCALESALVAVRRDYRYAAFYALWLAISRQGRIVHINEPLYKVEQSDDTVSQFDYVNPRNRDVQIEMEEACTDHLKAVDAYIDAKTAMPVEFCDDLPVEASVIIPVRNRAATIGDAVKSALVQNTAFRYNIIVVDNRSTDGTTGILARLSAEEPKLIHIIPDIEGLGIGGCWNMALMSEHCGRFAVQLDSDDLYESPDTLQAIVDKFYEQRCAMVVGAYTLTDINKNVMAPGLISHNEWTDGNGRNNALRINGFGAPRAFYTPIARELLFPDTSYGEDYAMALAVSRNYKVGRIYESLYLCRRWEGNSDASLSLEALNRNNFYKDRIRSWELSARIDLNRTRNEE</sequence>
<dbReference type="RefSeq" id="WP_121699039.1">
    <property type="nucleotide sequence ID" value="NZ_JBCLPP010000025.1"/>
</dbReference>
<protein>
    <submittedName>
        <fullName evidence="2">Glycosyltransferase family 2 protein</fullName>
        <ecNumber evidence="2">2.4.-.-</ecNumber>
    </submittedName>
</protein>
<evidence type="ECO:0000313" key="2">
    <source>
        <dbReference type="EMBL" id="MEY8245840.1"/>
    </source>
</evidence>
<dbReference type="Gene3D" id="3.90.550.10">
    <property type="entry name" value="Spore Coat Polysaccharide Biosynthesis Protein SpsA, Chain A"/>
    <property type="match status" value="2"/>
</dbReference>
<accession>A0ABV4D027</accession>
<dbReference type="InterPro" id="IPR001173">
    <property type="entry name" value="Glyco_trans_2-like"/>
</dbReference>
<feature type="domain" description="Glycosyltransferase 2-like" evidence="1">
    <location>
        <begin position="196"/>
        <end position="330"/>
    </location>
</feature>
<dbReference type="PANTHER" id="PTHR43685:SF2">
    <property type="entry name" value="GLYCOSYLTRANSFERASE 2-LIKE DOMAIN-CONTAINING PROTEIN"/>
    <property type="match status" value="1"/>
</dbReference>
<dbReference type="GO" id="GO:0016757">
    <property type="term" value="F:glycosyltransferase activity"/>
    <property type="evidence" value="ECO:0007669"/>
    <property type="project" value="UniProtKB-KW"/>
</dbReference>